<dbReference type="KEGG" id="scs:Sta7437_4539"/>
<dbReference type="PANTHER" id="PTHR34599">
    <property type="entry name" value="PEROXIDASE-RELATED"/>
    <property type="match status" value="1"/>
</dbReference>
<evidence type="ECO:0000259" key="1">
    <source>
        <dbReference type="Pfam" id="PF22778"/>
    </source>
</evidence>
<keyword evidence="3" id="KW-1185">Reference proteome</keyword>
<dbReference type="CDD" id="cd03398">
    <property type="entry name" value="PAP2_haloperoxidase"/>
    <property type="match status" value="1"/>
</dbReference>
<keyword evidence="2" id="KW-0614">Plasmid</keyword>
<dbReference type="Gene3D" id="1.10.606.10">
    <property type="entry name" value="Vanadium-containing Chloroperoxidase, domain 2"/>
    <property type="match status" value="1"/>
</dbReference>
<dbReference type="InterPro" id="IPR016119">
    <property type="entry name" value="Br/Cl_peroxidase_C"/>
</dbReference>
<dbReference type="GO" id="GO:0004601">
    <property type="term" value="F:peroxidase activity"/>
    <property type="evidence" value="ECO:0007669"/>
    <property type="project" value="InterPro"/>
</dbReference>
<evidence type="ECO:0000313" key="2">
    <source>
        <dbReference type="EMBL" id="AFZ38001.1"/>
    </source>
</evidence>
<dbReference type="Proteomes" id="UP000010473">
    <property type="component" value="Plasmid pSTA7437.01"/>
</dbReference>
<proteinExistence type="predicted"/>
<accession>K9Y0T6</accession>
<geneLocation type="plasmid" evidence="2 3">
    <name>pSTA7437.01</name>
</geneLocation>
<organism evidence="2 3">
    <name type="scientific">Stanieria cyanosphaera (strain ATCC 29371 / PCC 7437)</name>
    <dbReference type="NCBI Taxonomy" id="111780"/>
    <lineage>
        <taxon>Bacteria</taxon>
        <taxon>Bacillati</taxon>
        <taxon>Cyanobacteriota</taxon>
        <taxon>Cyanophyceae</taxon>
        <taxon>Pleurocapsales</taxon>
        <taxon>Dermocarpellaceae</taxon>
        <taxon>Stanieria</taxon>
    </lineage>
</organism>
<dbReference type="InterPro" id="IPR036938">
    <property type="entry name" value="PAP2/HPO_sf"/>
</dbReference>
<dbReference type="InterPro" id="IPR055161">
    <property type="entry name" value="NapH1-like_2nd"/>
</dbReference>
<feature type="domain" description="Vanadium-dependent haloperoxidase NapH1-like second helical-bundle" evidence="1">
    <location>
        <begin position="127"/>
        <end position="312"/>
    </location>
</feature>
<dbReference type="OrthoDB" id="518237at2"/>
<protein>
    <submittedName>
        <fullName evidence="2">Hemolysin-type calcium-binding region</fullName>
    </submittedName>
</protein>
<dbReference type="PATRIC" id="fig|111780.3.peg.4694"/>
<dbReference type="PANTHER" id="PTHR34599:SF2">
    <property type="entry name" value="TRAF-TYPE DOMAIN-CONTAINING PROTEIN"/>
    <property type="match status" value="1"/>
</dbReference>
<dbReference type="Pfam" id="PF22778">
    <property type="entry name" value="VCPO_2nd"/>
    <property type="match status" value="1"/>
</dbReference>
<evidence type="ECO:0000313" key="3">
    <source>
        <dbReference type="Proteomes" id="UP000010473"/>
    </source>
</evidence>
<dbReference type="InterPro" id="IPR052559">
    <property type="entry name" value="V-haloperoxidase"/>
</dbReference>
<dbReference type="AlphaFoldDB" id="K9Y0T6"/>
<dbReference type="EMBL" id="CP003654">
    <property type="protein sequence ID" value="AFZ38001.1"/>
    <property type="molecule type" value="Genomic_DNA"/>
</dbReference>
<reference evidence="3" key="1">
    <citation type="journal article" date="2013" name="Proc. Natl. Acad. Sci. U.S.A.">
        <title>Improving the coverage of the cyanobacterial phylum using diversity-driven genome sequencing.</title>
        <authorList>
            <person name="Shih P.M."/>
            <person name="Wu D."/>
            <person name="Latifi A."/>
            <person name="Axen S.D."/>
            <person name="Fewer D.P."/>
            <person name="Talla E."/>
            <person name="Calteau A."/>
            <person name="Cai F."/>
            <person name="Tandeau de Marsac N."/>
            <person name="Rippka R."/>
            <person name="Herdman M."/>
            <person name="Sivonen K."/>
            <person name="Coursin T."/>
            <person name="Laurent T."/>
            <person name="Goodwin L."/>
            <person name="Nolan M."/>
            <person name="Davenport K.W."/>
            <person name="Han C.S."/>
            <person name="Rubin E.M."/>
            <person name="Eisen J.A."/>
            <person name="Woyke T."/>
            <person name="Gugger M."/>
            <person name="Kerfeld C.A."/>
        </authorList>
    </citation>
    <scope>NUCLEOTIDE SEQUENCE [LARGE SCALE GENOMIC DNA]</scope>
    <source>
        <strain evidence="3">ATCC 29371 / PCC 7437</strain>
        <plasmid evidence="3">Plasmid pSTA7437.01</plasmid>
    </source>
</reference>
<sequence length="313" mass="34337">MESGEQFRPPTPEPFLLVDGRGGVQVSPFEGEVSPSRVNLDAKTITLADGSVLEVDRSLIGTIINPKFIKQAEEIIDYSANLTDRQKLIAEFWEDGRGTSFPPGTWMSFGEYVSDRDNHSLDQDAKMFFTLSNALFDTGIATWECKTYYDYTRPVAAIRQLGELGLIGEYNRDLGGYAIEAWQPGLGKTTILAKDFITYQTPNSHPSPPFAEYTSGHSAFSAAGAEILQLFTGSDEFGAKVTFDPGQSRFEPGLTPEKTVTLGWDTFSQAAREAGTSRLYGGIHFSDGNHYGSILGTEVAEAVFAQAQFYIND</sequence>
<dbReference type="RefSeq" id="WP_015211914.1">
    <property type="nucleotide sequence ID" value="NC_019765.1"/>
</dbReference>
<dbReference type="SUPFAM" id="SSF48317">
    <property type="entry name" value="Acid phosphatase/Vanadium-dependent haloperoxidase"/>
    <property type="match status" value="1"/>
</dbReference>
<gene>
    <name evidence="2" type="ordered locus">Sta7437_4539</name>
</gene>
<dbReference type="HOGENOM" id="CLU_888287_0_0_3"/>
<name>K9Y0T6_STAC7</name>